<sequence length="455" mass="49832">MKTQRINVLIAIILLINGFLIFNVPNTSIAATVNTVNETAYNAKGTIICAAGLNVRKSPDTAAAIIGGVSKNTVVTIAGQAGSFYKIKFGNGYGYISNDSRYIKIQSTATNSTVSETAYNAKGTIICASGLNVRKSPSTSAARIGGVSNNTVVTIVGQAGSFYKIKFGNGYGYISNDSRYIKIQSTATNSTVSETAYNAKGTIICASGLNVRKSPSTSAARIGGVSNNTVVTIVGQAGSFYKIKFGNDYGYISNDSKYIKIQTSNSKPAMTEQEVFREALAFTLKWEGGYVNHKYDLGGATNKGITQRTYNKYRDQINKPRQSVKYISNSEVEAIYYEYYWKPVKANRMERTLAIVMFDTAVNLGVNGSTKDGGAIKHLQKALNVTATGYWGYITENAFSKILKNDHYSLALKVNKHTQDYRYERVKQDPTQKVFLQGWLNRDKALHNYITKIGR</sequence>
<feature type="domain" description="SH3b" evidence="1">
    <location>
        <begin position="199"/>
        <end position="260"/>
    </location>
</feature>
<dbReference type="InterPro" id="IPR023346">
    <property type="entry name" value="Lysozyme-like_dom_sf"/>
</dbReference>
<dbReference type="InterPro" id="IPR052354">
    <property type="entry name" value="Cell_Wall_Dynamics_Protein"/>
</dbReference>
<comment type="caution">
    <text evidence="2">The sequence shown here is derived from an EMBL/GenBank/DDBJ whole genome shotgun (WGS) entry which is preliminary data.</text>
</comment>
<dbReference type="Gene3D" id="1.20.141.10">
    <property type="entry name" value="Chitosanase, subunit A, domain 1"/>
    <property type="match status" value="1"/>
</dbReference>
<dbReference type="Pfam" id="PF05838">
    <property type="entry name" value="Glyco_hydro_108"/>
    <property type="match status" value="1"/>
</dbReference>
<dbReference type="CDD" id="cd13926">
    <property type="entry name" value="N-acetylmuramidase_GH108"/>
    <property type="match status" value="1"/>
</dbReference>
<dbReference type="SUPFAM" id="SSF53955">
    <property type="entry name" value="Lysozyme-like"/>
    <property type="match status" value="1"/>
</dbReference>
<name>A0A927D133_9BACI</name>
<evidence type="ECO:0000313" key="3">
    <source>
        <dbReference type="Proteomes" id="UP000602076"/>
    </source>
</evidence>
<dbReference type="Pfam" id="PF08239">
    <property type="entry name" value="SH3_3"/>
    <property type="match status" value="3"/>
</dbReference>
<dbReference type="SMART" id="SM00287">
    <property type="entry name" value="SH3b"/>
    <property type="match status" value="3"/>
</dbReference>
<organism evidence="2 3">
    <name type="scientific">Peribacillus faecalis</name>
    <dbReference type="NCBI Taxonomy" id="2772559"/>
    <lineage>
        <taxon>Bacteria</taxon>
        <taxon>Bacillati</taxon>
        <taxon>Bacillota</taxon>
        <taxon>Bacilli</taxon>
        <taxon>Bacillales</taxon>
        <taxon>Bacillaceae</taxon>
        <taxon>Peribacillus</taxon>
    </lineage>
</organism>
<dbReference type="Proteomes" id="UP000602076">
    <property type="component" value="Unassembled WGS sequence"/>
</dbReference>
<proteinExistence type="predicted"/>
<protein>
    <submittedName>
        <fullName evidence="2">SH3 domain-containing protein</fullName>
    </submittedName>
</protein>
<reference evidence="2" key="1">
    <citation type="submission" date="2020-09" db="EMBL/GenBank/DDBJ databases">
        <title>Bacillus faecalis sp. nov., a moderately halophilic bacterium isolated from cow faeces.</title>
        <authorList>
            <person name="Jiang L."/>
            <person name="Lee J."/>
        </authorList>
    </citation>
    <scope>NUCLEOTIDE SEQUENCE</scope>
    <source>
        <strain evidence="2">AGMB 02131</strain>
    </source>
</reference>
<keyword evidence="3" id="KW-1185">Reference proteome</keyword>
<dbReference type="InterPro" id="IPR003646">
    <property type="entry name" value="SH3-like_bac-type"/>
</dbReference>
<dbReference type="InterPro" id="IPR008565">
    <property type="entry name" value="TtsA-like_GH18_dom"/>
</dbReference>
<dbReference type="RefSeq" id="WP_190999151.1">
    <property type="nucleotide sequence ID" value="NZ_JACXSI010000039.1"/>
</dbReference>
<dbReference type="AlphaFoldDB" id="A0A927D133"/>
<feature type="domain" description="SH3b" evidence="1">
    <location>
        <begin position="43"/>
        <end position="100"/>
    </location>
</feature>
<evidence type="ECO:0000313" key="2">
    <source>
        <dbReference type="EMBL" id="MBD3109615.1"/>
    </source>
</evidence>
<gene>
    <name evidence="2" type="ORF">IEO70_14805</name>
</gene>
<dbReference type="Gene3D" id="2.30.30.40">
    <property type="entry name" value="SH3 Domains"/>
    <property type="match status" value="3"/>
</dbReference>
<dbReference type="EMBL" id="JACXSI010000039">
    <property type="protein sequence ID" value="MBD3109615.1"/>
    <property type="molecule type" value="Genomic_DNA"/>
</dbReference>
<dbReference type="PANTHER" id="PTHR34408:SF1">
    <property type="entry name" value="GLYCOSYL HYDROLASE FAMILY 19 DOMAIN-CONTAINING PROTEIN HI_1415"/>
    <property type="match status" value="1"/>
</dbReference>
<dbReference type="PANTHER" id="PTHR34408">
    <property type="entry name" value="FAMILY PROTEIN, PUTATIVE-RELATED"/>
    <property type="match status" value="1"/>
</dbReference>
<evidence type="ECO:0000259" key="1">
    <source>
        <dbReference type="SMART" id="SM00287"/>
    </source>
</evidence>
<feature type="domain" description="SH3b" evidence="1">
    <location>
        <begin position="121"/>
        <end position="178"/>
    </location>
</feature>
<accession>A0A927D133</accession>